<keyword evidence="6" id="KW-1185">Reference proteome</keyword>
<sequence length="381" mass="42983">MLPTKRFAVKASSALTFVSVLLFFRAYSPIQFRNKNATESTTVPAASVEAASNGTLGFPKVYLINIPSRFDYLDAATIQAFLSGVQFEVFLAVETNMIKEKGMPPTHDRERLREAEKGCWRAHANIWSQMLREELPSVLILEADVAWDTNVRAIIANFYEHFTLLLQQLNSTQLPRVKRAQKTEDEPTPNVFPDPHDPWHSKHWDILSLGHCWDHPLHHENMLKYNDEHVPAGKEYYGDILGNERVVRKSGGIACTTAYAISQTGAAKLLLRTAMDLDLPVDLAIKTMIMSGDLVAYSVQPPIMSQWKYKPGIGMNLRGSNSDVQVSRQEEDDESSDAWEAVRQTRSVWMPAEDFPDVAFEEMALEGAWERILGGATPFMR</sequence>
<dbReference type="Pfam" id="PF01755">
    <property type="entry name" value="Glyco_transf_25"/>
    <property type="match status" value="1"/>
</dbReference>
<keyword evidence="3 5" id="KW-0808">Transferase</keyword>
<evidence type="ECO:0000313" key="6">
    <source>
        <dbReference type="Proteomes" id="UP000076584"/>
    </source>
</evidence>
<dbReference type="EMBL" id="LFIW01002438">
    <property type="protein sequence ID" value="KZL70650.1"/>
    <property type="molecule type" value="Genomic_DNA"/>
</dbReference>
<evidence type="ECO:0000256" key="1">
    <source>
        <dbReference type="ARBA" id="ARBA00006721"/>
    </source>
</evidence>
<accession>A0A166SEZ9</accession>
<dbReference type="InterPro" id="IPR002654">
    <property type="entry name" value="Glyco_trans_25"/>
</dbReference>
<dbReference type="InterPro" id="IPR050757">
    <property type="entry name" value="Collagen_mod_GT25"/>
</dbReference>
<gene>
    <name evidence="5" type="ORF">CI238_01507</name>
</gene>
<dbReference type="PANTHER" id="PTHR10730">
    <property type="entry name" value="PROCOLLAGEN-LYSINE,2-OXOGLUTARATE 5-DIOXYGENASE/GLYCOSYLTRANSFERASE 25 FAMILY MEMBER"/>
    <property type="match status" value="1"/>
</dbReference>
<reference evidence="5 6" key="1">
    <citation type="submission" date="2015-06" db="EMBL/GenBank/DDBJ databases">
        <title>Survival trade-offs in plant roots during colonization by closely related pathogenic and mutualistic fungi.</title>
        <authorList>
            <person name="Hacquard S."/>
            <person name="Kracher B."/>
            <person name="Hiruma K."/>
            <person name="Weinman A."/>
            <person name="Muench P."/>
            <person name="Garrido Oter R."/>
            <person name="Ver Loren van Themaat E."/>
            <person name="Dallerey J.-F."/>
            <person name="Damm U."/>
            <person name="Henrissat B."/>
            <person name="Lespinet O."/>
            <person name="Thon M."/>
            <person name="Kemen E."/>
            <person name="McHardy A.C."/>
            <person name="Schulze-Lefert P."/>
            <person name="O'Connell R.J."/>
        </authorList>
    </citation>
    <scope>NUCLEOTIDE SEQUENCE [LARGE SCALE GENOMIC DNA]</scope>
    <source>
        <strain evidence="5 6">MAFF 238704</strain>
    </source>
</reference>
<dbReference type="CDD" id="cd06532">
    <property type="entry name" value="Glyco_transf_25"/>
    <property type="match status" value="1"/>
</dbReference>
<proteinExistence type="inferred from homology"/>
<evidence type="ECO:0000313" key="5">
    <source>
        <dbReference type="EMBL" id="KZL70650.1"/>
    </source>
</evidence>
<dbReference type="Proteomes" id="UP000076584">
    <property type="component" value="Unassembled WGS sequence"/>
</dbReference>
<organism evidence="5 6">
    <name type="scientific">Colletotrichum incanum</name>
    <name type="common">Soybean anthracnose fungus</name>
    <dbReference type="NCBI Taxonomy" id="1573173"/>
    <lineage>
        <taxon>Eukaryota</taxon>
        <taxon>Fungi</taxon>
        <taxon>Dikarya</taxon>
        <taxon>Ascomycota</taxon>
        <taxon>Pezizomycotina</taxon>
        <taxon>Sordariomycetes</taxon>
        <taxon>Hypocreomycetidae</taxon>
        <taxon>Glomerellales</taxon>
        <taxon>Glomerellaceae</taxon>
        <taxon>Colletotrichum</taxon>
        <taxon>Colletotrichum spaethianum species complex</taxon>
    </lineage>
</organism>
<keyword evidence="2" id="KW-0328">Glycosyltransferase</keyword>
<name>A0A166SEZ9_COLIC</name>
<evidence type="ECO:0000256" key="2">
    <source>
        <dbReference type="ARBA" id="ARBA00022676"/>
    </source>
</evidence>
<evidence type="ECO:0000259" key="4">
    <source>
        <dbReference type="Pfam" id="PF01755"/>
    </source>
</evidence>
<comment type="similarity">
    <text evidence="1">Belongs to the glycosyltransferase 25 family.</text>
</comment>
<dbReference type="GO" id="GO:0016740">
    <property type="term" value="F:transferase activity"/>
    <property type="evidence" value="ECO:0007669"/>
    <property type="project" value="UniProtKB-KW"/>
</dbReference>
<comment type="caution">
    <text evidence="5">The sequence shown here is derived from an EMBL/GenBank/DDBJ whole genome shotgun (WGS) entry which is preliminary data.</text>
</comment>
<evidence type="ECO:0000256" key="3">
    <source>
        <dbReference type="ARBA" id="ARBA00022679"/>
    </source>
</evidence>
<dbReference type="PANTHER" id="PTHR10730:SF53">
    <property type="entry name" value="GLYCOSYLTRANSFERASE 25 FAMILY MEMBER"/>
    <property type="match status" value="1"/>
</dbReference>
<dbReference type="AlphaFoldDB" id="A0A166SEZ9"/>
<protein>
    <submittedName>
        <fullName evidence="5">Glycosyl transferase family 25 protein</fullName>
    </submittedName>
</protein>
<feature type="domain" description="Glycosyl transferase family 25" evidence="4">
    <location>
        <begin position="59"/>
        <end position="283"/>
    </location>
</feature>